<dbReference type="InterPro" id="IPR027417">
    <property type="entry name" value="P-loop_NTPase"/>
</dbReference>
<keyword evidence="11" id="KW-0413">Isomerase</keyword>
<dbReference type="InterPro" id="IPR047112">
    <property type="entry name" value="RecG/Mfd"/>
</dbReference>
<dbReference type="PROSITE" id="PS51192">
    <property type="entry name" value="HELICASE_ATP_BIND_1"/>
    <property type="match status" value="1"/>
</dbReference>
<evidence type="ECO:0000256" key="13">
    <source>
        <dbReference type="ARBA" id="ARBA00034808"/>
    </source>
</evidence>
<reference evidence="19" key="1">
    <citation type="submission" date="2024-06" db="EMBL/GenBank/DDBJ databases">
        <authorList>
            <person name="Chang H.C."/>
            <person name="Mun S.Y."/>
        </authorList>
    </citation>
    <scope>NUCLEOTIDE SEQUENCE [LARGE SCALE GENOMIC DNA]</scope>
    <source>
        <strain evidence="19">KT1</strain>
    </source>
</reference>
<gene>
    <name evidence="18" type="primary">recG</name>
    <name evidence="18" type="ORF">N6G96_04995</name>
</gene>
<evidence type="ECO:0000313" key="18">
    <source>
        <dbReference type="EMBL" id="WPC22546.1"/>
    </source>
</evidence>
<dbReference type="NCBIfam" id="NF008165">
    <property type="entry name" value="PRK10917.1-3"/>
    <property type="match status" value="1"/>
</dbReference>
<evidence type="ECO:0000256" key="3">
    <source>
        <dbReference type="ARBA" id="ARBA00022741"/>
    </source>
</evidence>
<dbReference type="EC" id="5.6.2.4" evidence="13 15"/>
<dbReference type="CDD" id="cd17992">
    <property type="entry name" value="DEXHc_RecG"/>
    <property type="match status" value="1"/>
</dbReference>
<evidence type="ECO:0000256" key="14">
    <source>
        <dbReference type="ARBA" id="ARBA00048988"/>
    </source>
</evidence>
<comment type="similarity">
    <text evidence="1 15">Belongs to the helicase family. RecG subfamily.</text>
</comment>
<keyword evidence="19" id="KW-1185">Reference proteome</keyword>
<dbReference type="InterPro" id="IPR045562">
    <property type="entry name" value="RecG_dom3_C"/>
</dbReference>
<dbReference type="Pfam" id="PF19833">
    <property type="entry name" value="RecG_dom3_C"/>
    <property type="match status" value="1"/>
</dbReference>
<dbReference type="CDD" id="cd04488">
    <property type="entry name" value="RecG_wedge_OBF"/>
    <property type="match status" value="1"/>
</dbReference>
<evidence type="ECO:0000256" key="7">
    <source>
        <dbReference type="ARBA" id="ARBA00022840"/>
    </source>
</evidence>
<dbReference type="RefSeq" id="WP_063697391.1">
    <property type="nucleotide sequence ID" value="NZ_BBIM01000028.1"/>
</dbReference>
<feature type="domain" description="Helicase ATP-binding" evidence="16">
    <location>
        <begin position="273"/>
        <end position="436"/>
    </location>
</feature>
<evidence type="ECO:0000256" key="15">
    <source>
        <dbReference type="RuleBase" id="RU363016"/>
    </source>
</evidence>
<dbReference type="PANTHER" id="PTHR47964:SF1">
    <property type="entry name" value="ATP-DEPENDENT DNA HELICASE HOMOLOG RECG, CHLOROPLASTIC"/>
    <property type="match status" value="1"/>
</dbReference>
<keyword evidence="9 15" id="KW-0233">DNA recombination</keyword>
<dbReference type="InterPro" id="IPR014001">
    <property type="entry name" value="Helicase_ATP-bd"/>
</dbReference>
<dbReference type="SMART" id="SM00490">
    <property type="entry name" value="HELICc"/>
    <property type="match status" value="1"/>
</dbReference>
<dbReference type="NCBIfam" id="TIGR00643">
    <property type="entry name" value="recG"/>
    <property type="match status" value="1"/>
</dbReference>
<evidence type="ECO:0000313" key="19">
    <source>
        <dbReference type="Proteomes" id="UP001302696"/>
    </source>
</evidence>
<evidence type="ECO:0000256" key="8">
    <source>
        <dbReference type="ARBA" id="ARBA00023125"/>
    </source>
</evidence>
<keyword evidence="3 15" id="KW-0547">Nucleotide-binding</keyword>
<keyword evidence="5 15" id="KW-0378">Hydrolase</keyword>
<dbReference type="Gene3D" id="2.40.50.140">
    <property type="entry name" value="Nucleic acid-binding proteins"/>
    <property type="match status" value="1"/>
</dbReference>
<evidence type="ECO:0000256" key="5">
    <source>
        <dbReference type="ARBA" id="ARBA00022801"/>
    </source>
</evidence>
<organism evidence="18 19">
    <name type="scientific">Pediococcus inopinatus</name>
    <dbReference type="NCBI Taxonomy" id="114090"/>
    <lineage>
        <taxon>Bacteria</taxon>
        <taxon>Bacillati</taxon>
        <taxon>Bacillota</taxon>
        <taxon>Bacilli</taxon>
        <taxon>Lactobacillales</taxon>
        <taxon>Lactobacillaceae</taxon>
        <taxon>Pediococcus</taxon>
    </lineage>
</organism>
<dbReference type="GO" id="GO:0003678">
    <property type="term" value="F:DNA helicase activity"/>
    <property type="evidence" value="ECO:0007669"/>
    <property type="project" value="UniProtKB-EC"/>
</dbReference>
<name>A0ABZ0Q6G7_9LACO</name>
<keyword evidence="8" id="KW-0238">DNA-binding</keyword>
<dbReference type="Gene3D" id="3.40.50.300">
    <property type="entry name" value="P-loop containing nucleotide triphosphate hydrolases"/>
    <property type="match status" value="2"/>
</dbReference>
<evidence type="ECO:0000256" key="12">
    <source>
        <dbReference type="ARBA" id="ARBA00034617"/>
    </source>
</evidence>
<dbReference type="SUPFAM" id="SSF50249">
    <property type="entry name" value="Nucleic acid-binding proteins"/>
    <property type="match status" value="1"/>
</dbReference>
<evidence type="ECO:0000256" key="4">
    <source>
        <dbReference type="ARBA" id="ARBA00022763"/>
    </source>
</evidence>
<dbReference type="InterPro" id="IPR012340">
    <property type="entry name" value="NA-bd_OB-fold"/>
</dbReference>
<dbReference type="SMART" id="SM00487">
    <property type="entry name" value="DEXDc"/>
    <property type="match status" value="1"/>
</dbReference>
<sequence length="685" mass="77351">MTEENSLTSPVTEIPGVGLQRAKALNELGIFTIEDLLLYFPFRYEDLRPQNMADLVDQQKVTLEGTIASEPVLARYGRKKNRLNFRLLTNQESVMVTFFNQPWLKKQLTMDEKFAVYGKWDARRRSLTGMKLLPFSTAGSTADIEAIYPANQHIRQNTIKKLVTQTFDLYQDQIETLIPDSLVKKYRLIDRRKMIHDLHFPEDVKAAKIARRTATFEEFFIFQMELQLLKRRDQVANGTAIAYDIEEIKNFIAKLPYELTDAQKRVVNEICYDLKRPIRMNRLLQGDVGSGKTIVAAIVMYAAITAGYQTALMAPTEILAEQHANNLTKIFEGTDVNIGLLTGASGSKSKQRRALLNGIEQGDINLVIGTHALIQDDVVFKNLGLVVIDEQHRFGVKQRETLRKKGMNADVLAMTATPIPRTLAITAYGEMDVSIIDQMPKGRKPVLTSWVKSSNVNGMLDFVKKQFDSGHQAFVVTPLIEESETLDLKNAMALYEQLQTEFSPDYKVGLLHGRMKSDEKDEIMRQFKDNEFQLLVSTTVIEVGVDVPNVTVMIIYDADRFGLAQLHQLRGRVGRGKDQAYCILVADPKNETGIKRMKIMTQSNDGFKISEADLQLRGSGDVFGNKQSGIPEFRIGDPVVDIGALQTAQLEASKIVHTENWQAEPAFKALNEYLEIVMQKNANFD</sequence>
<evidence type="ECO:0000256" key="11">
    <source>
        <dbReference type="ARBA" id="ARBA00023235"/>
    </source>
</evidence>
<feature type="domain" description="Helicase C-terminal" evidence="17">
    <location>
        <begin position="455"/>
        <end position="615"/>
    </location>
</feature>
<dbReference type="EMBL" id="CP104778">
    <property type="protein sequence ID" value="WPC22546.1"/>
    <property type="molecule type" value="Genomic_DNA"/>
</dbReference>
<dbReference type="Pfam" id="PF00271">
    <property type="entry name" value="Helicase_C"/>
    <property type="match status" value="1"/>
</dbReference>
<dbReference type="Pfam" id="PF00270">
    <property type="entry name" value="DEAD"/>
    <property type="match status" value="1"/>
</dbReference>
<accession>A0ABZ0Q6G7</accession>
<dbReference type="InterPro" id="IPR004609">
    <property type="entry name" value="ATP-dep_DNA_helicase_RecG"/>
</dbReference>
<evidence type="ECO:0000256" key="2">
    <source>
        <dbReference type="ARBA" id="ARBA00017846"/>
    </source>
</evidence>
<comment type="catalytic activity">
    <reaction evidence="12 15">
        <text>Couples ATP hydrolysis with the unwinding of duplex DNA by translocating in the 3'-5' direction.</text>
        <dbReference type="EC" id="5.6.2.4"/>
    </reaction>
</comment>
<dbReference type="GO" id="GO:0016787">
    <property type="term" value="F:hydrolase activity"/>
    <property type="evidence" value="ECO:0007669"/>
    <property type="project" value="UniProtKB-KW"/>
</dbReference>
<keyword evidence="7 15" id="KW-0067">ATP-binding</keyword>
<dbReference type="SUPFAM" id="SSF52540">
    <property type="entry name" value="P-loop containing nucleoside triphosphate hydrolases"/>
    <property type="match status" value="2"/>
</dbReference>
<dbReference type="Proteomes" id="UP001302696">
    <property type="component" value="Chromosome"/>
</dbReference>
<evidence type="ECO:0000256" key="9">
    <source>
        <dbReference type="ARBA" id="ARBA00023172"/>
    </source>
</evidence>
<keyword evidence="6 15" id="KW-0347">Helicase</keyword>
<evidence type="ECO:0000256" key="10">
    <source>
        <dbReference type="ARBA" id="ARBA00023204"/>
    </source>
</evidence>
<comment type="function">
    <text evidence="15">Plays a critical role in recombination and DNA repair. Helps process Holliday junction intermediates to mature products by catalyzing branch migration. Has replication fork regression activity, unwinds stalled or blocked replication forks to make a HJ that can be resolved. Has a DNA unwinding activity characteristic of a DNA helicase with 3'-5' polarity.</text>
</comment>
<dbReference type="InterPro" id="IPR033454">
    <property type="entry name" value="RecG_wedge"/>
</dbReference>
<evidence type="ECO:0000259" key="17">
    <source>
        <dbReference type="PROSITE" id="PS51194"/>
    </source>
</evidence>
<dbReference type="InterPro" id="IPR001650">
    <property type="entry name" value="Helicase_C-like"/>
</dbReference>
<evidence type="ECO:0000259" key="16">
    <source>
        <dbReference type="PROSITE" id="PS51192"/>
    </source>
</evidence>
<proteinExistence type="inferred from homology"/>
<keyword evidence="10 15" id="KW-0234">DNA repair</keyword>
<dbReference type="PANTHER" id="PTHR47964">
    <property type="entry name" value="ATP-DEPENDENT DNA HELICASE HOMOLOG RECG, CHLOROPLASTIC"/>
    <property type="match status" value="1"/>
</dbReference>
<protein>
    <recommendedName>
        <fullName evidence="2 15">ATP-dependent DNA helicase RecG</fullName>
        <ecNumber evidence="13 15">5.6.2.4</ecNumber>
    </recommendedName>
</protein>
<dbReference type="PROSITE" id="PS51194">
    <property type="entry name" value="HELICASE_CTER"/>
    <property type="match status" value="1"/>
</dbReference>
<dbReference type="Pfam" id="PF17191">
    <property type="entry name" value="RecG_wedge"/>
    <property type="match status" value="1"/>
</dbReference>
<evidence type="ECO:0000256" key="6">
    <source>
        <dbReference type="ARBA" id="ARBA00022806"/>
    </source>
</evidence>
<evidence type="ECO:0000256" key="1">
    <source>
        <dbReference type="ARBA" id="ARBA00007504"/>
    </source>
</evidence>
<comment type="catalytic activity">
    <reaction evidence="14 15">
        <text>ATP + H2O = ADP + phosphate + H(+)</text>
        <dbReference type="Rhea" id="RHEA:13065"/>
        <dbReference type="ChEBI" id="CHEBI:15377"/>
        <dbReference type="ChEBI" id="CHEBI:15378"/>
        <dbReference type="ChEBI" id="CHEBI:30616"/>
        <dbReference type="ChEBI" id="CHEBI:43474"/>
        <dbReference type="ChEBI" id="CHEBI:456216"/>
        <dbReference type="EC" id="5.6.2.4"/>
    </reaction>
</comment>
<dbReference type="InterPro" id="IPR011545">
    <property type="entry name" value="DEAD/DEAH_box_helicase_dom"/>
</dbReference>
<keyword evidence="4 15" id="KW-0227">DNA damage</keyword>
<dbReference type="NCBIfam" id="NF008168">
    <property type="entry name" value="PRK10917.2-2"/>
    <property type="match status" value="1"/>
</dbReference>
<dbReference type="CDD" id="cd18811">
    <property type="entry name" value="SF2_C_RecG"/>
    <property type="match status" value="1"/>
</dbReference>